<evidence type="ECO:0000313" key="2">
    <source>
        <dbReference type="Proteomes" id="UP001163046"/>
    </source>
</evidence>
<comment type="caution">
    <text evidence="1">The sequence shown here is derived from an EMBL/GenBank/DDBJ whole genome shotgun (WGS) entry which is preliminary data.</text>
</comment>
<organism evidence="1 2">
    <name type="scientific">Desmophyllum pertusum</name>
    <dbReference type="NCBI Taxonomy" id="174260"/>
    <lineage>
        <taxon>Eukaryota</taxon>
        <taxon>Metazoa</taxon>
        <taxon>Cnidaria</taxon>
        <taxon>Anthozoa</taxon>
        <taxon>Hexacorallia</taxon>
        <taxon>Scleractinia</taxon>
        <taxon>Caryophylliina</taxon>
        <taxon>Caryophylliidae</taxon>
        <taxon>Desmophyllum</taxon>
    </lineage>
</organism>
<dbReference type="EMBL" id="MU827785">
    <property type="protein sequence ID" value="KAJ7333709.1"/>
    <property type="molecule type" value="Genomic_DNA"/>
</dbReference>
<sequence length="91" mass="9934">MPGSRLPMTERLVRVAHARVVEVLKYQQTNASLNSSVFANAVNAFTKSGFTAVLIHIHELKPQGDDAGNSVILEIAIRKRSESLPLCTCTD</sequence>
<dbReference type="Proteomes" id="UP001163046">
    <property type="component" value="Unassembled WGS sequence"/>
</dbReference>
<protein>
    <submittedName>
        <fullName evidence="1">Uncharacterized protein</fullName>
    </submittedName>
</protein>
<gene>
    <name evidence="1" type="ORF">OS493_015792</name>
</gene>
<reference evidence="1" key="1">
    <citation type="submission" date="2023-01" db="EMBL/GenBank/DDBJ databases">
        <title>Genome assembly of the deep-sea coral Lophelia pertusa.</title>
        <authorList>
            <person name="Herrera S."/>
            <person name="Cordes E."/>
        </authorList>
    </citation>
    <scope>NUCLEOTIDE SEQUENCE</scope>
    <source>
        <strain evidence="1">USNM1676648</strain>
        <tissue evidence="1">Polyp</tissue>
    </source>
</reference>
<dbReference type="AlphaFoldDB" id="A0A9W9YCN2"/>
<accession>A0A9W9YCN2</accession>
<proteinExistence type="predicted"/>
<keyword evidence="2" id="KW-1185">Reference proteome</keyword>
<evidence type="ECO:0000313" key="1">
    <source>
        <dbReference type="EMBL" id="KAJ7333709.1"/>
    </source>
</evidence>
<name>A0A9W9YCN2_9CNID</name>